<evidence type="ECO:0000313" key="1">
    <source>
        <dbReference type="EMBL" id="NYG01080.1"/>
    </source>
</evidence>
<protein>
    <recommendedName>
        <fullName evidence="3">Helix-turn-helix domain-containing protein</fullName>
    </recommendedName>
</protein>
<dbReference type="AlphaFoldDB" id="A0A852VYE7"/>
<organism evidence="1 2">
    <name type="scientific">Pseudonocardia alni</name>
    <name type="common">Amycolata alni</name>
    <dbReference type="NCBI Taxonomy" id="33907"/>
    <lineage>
        <taxon>Bacteria</taxon>
        <taxon>Bacillati</taxon>
        <taxon>Actinomycetota</taxon>
        <taxon>Actinomycetes</taxon>
        <taxon>Pseudonocardiales</taxon>
        <taxon>Pseudonocardiaceae</taxon>
        <taxon>Pseudonocardia</taxon>
    </lineage>
</organism>
<evidence type="ECO:0008006" key="3">
    <source>
        <dbReference type="Google" id="ProtNLM"/>
    </source>
</evidence>
<sequence>MQTVYQWRKNDYGPRGVKVGKPVRFRPAKVER</sequence>
<dbReference type="Proteomes" id="UP000549695">
    <property type="component" value="Unassembled WGS sequence"/>
</dbReference>
<comment type="caution">
    <text evidence="1">The sequence shown here is derived from an EMBL/GenBank/DDBJ whole genome shotgun (WGS) entry which is preliminary data.</text>
</comment>
<dbReference type="EMBL" id="JACCCZ010000001">
    <property type="protein sequence ID" value="NYG01080.1"/>
    <property type="molecule type" value="Genomic_DNA"/>
</dbReference>
<gene>
    <name evidence="1" type="ORF">HDA37_001365</name>
</gene>
<reference evidence="1 2" key="1">
    <citation type="submission" date="2020-07" db="EMBL/GenBank/DDBJ databases">
        <title>Sequencing the genomes of 1000 actinobacteria strains.</title>
        <authorList>
            <person name="Klenk H.-P."/>
        </authorList>
    </citation>
    <scope>NUCLEOTIDE SEQUENCE [LARGE SCALE GENOMIC DNA]</scope>
    <source>
        <strain evidence="1 2">DSM 44749</strain>
    </source>
</reference>
<evidence type="ECO:0000313" key="2">
    <source>
        <dbReference type="Proteomes" id="UP000549695"/>
    </source>
</evidence>
<accession>A0A852VYE7</accession>
<name>A0A852VYE7_PSEA5</name>
<keyword evidence="2" id="KW-1185">Reference proteome</keyword>
<proteinExistence type="predicted"/>